<dbReference type="Pfam" id="PF03668">
    <property type="entry name" value="RapZ-like_N"/>
    <property type="match status" value="1"/>
</dbReference>
<organism evidence="7 8">
    <name type="scientific">Bordetella hinzii OH87 BAL007II</name>
    <dbReference type="NCBI Taxonomy" id="1331262"/>
    <lineage>
        <taxon>Bacteria</taxon>
        <taxon>Pseudomonadati</taxon>
        <taxon>Pseudomonadota</taxon>
        <taxon>Betaproteobacteria</taxon>
        <taxon>Burkholderiales</taxon>
        <taxon>Alcaligenaceae</taxon>
        <taxon>Bordetella</taxon>
    </lineage>
</organism>
<evidence type="ECO:0000313" key="7">
    <source>
        <dbReference type="EMBL" id="KCB22974.1"/>
    </source>
</evidence>
<dbReference type="InterPro" id="IPR005337">
    <property type="entry name" value="RapZ-like"/>
</dbReference>
<dbReference type="InterPro" id="IPR027417">
    <property type="entry name" value="P-loop_NTPase"/>
</dbReference>
<accession>A0ABR4QYS7</accession>
<dbReference type="InterPro" id="IPR053931">
    <property type="entry name" value="RapZ_C"/>
</dbReference>
<sequence>MVPGSRRACWAAAARGQASRQSARHLPAISLRELGTNISLSFSAPGARFKEIDPGDAPTQPCGTMTRALPAHRRQNHATIIAMLRVVLITGISGSGKSVALRMLEDAGFTCVDNLPLRFLTEFVAASRDDGMERVAVAIDVRSPGELAELPNVITALRAMGTELSVVFLDANTDTLAQRYSESRRRHPLTDRVSRGGKPASLTDCIAMERELLAPLRDQEHVIDTSDLTPGQLRAWIRDLIKADRPPLVLTFESFAYKRGVPSDADLVFDVRCLPNPYYDRNLRPLTGRDQPVAEWLAGFDIVHRMIDDIDGFIRRWLPQYTLDTRNYLTVAVGCTGGQHRSVYVVEELARRFSDHDPLLVRHRTQLPDESA</sequence>
<dbReference type="Pfam" id="PF22740">
    <property type="entry name" value="PapZ_C"/>
    <property type="match status" value="1"/>
</dbReference>
<dbReference type="PANTHER" id="PTHR30448">
    <property type="entry name" value="RNASE ADAPTER PROTEIN RAPZ"/>
    <property type="match status" value="1"/>
</dbReference>
<dbReference type="InterPro" id="IPR053930">
    <property type="entry name" value="RapZ-like_N"/>
</dbReference>
<dbReference type="SUPFAM" id="SSF52540">
    <property type="entry name" value="P-loop containing nucleoside triphosphate hydrolases"/>
    <property type="match status" value="1"/>
</dbReference>
<keyword evidence="2 4" id="KW-0067">ATP-binding</keyword>
<feature type="binding site" evidence="4">
    <location>
        <begin position="91"/>
        <end position="98"/>
    </location>
    <ligand>
        <name>ATP</name>
        <dbReference type="ChEBI" id="CHEBI:30616"/>
    </ligand>
</feature>
<dbReference type="HAMAP" id="MF_00636">
    <property type="entry name" value="RapZ_like"/>
    <property type="match status" value="1"/>
</dbReference>
<dbReference type="Gene3D" id="3.40.50.300">
    <property type="entry name" value="P-loop containing nucleotide triphosphate hydrolases"/>
    <property type="match status" value="1"/>
</dbReference>
<dbReference type="NCBIfam" id="NF003828">
    <property type="entry name" value="PRK05416.1"/>
    <property type="match status" value="1"/>
</dbReference>
<dbReference type="GO" id="GO:0005524">
    <property type="term" value="F:ATP binding"/>
    <property type="evidence" value="ECO:0007669"/>
    <property type="project" value="UniProtKB-KW"/>
</dbReference>
<comment type="caution">
    <text evidence="7">The sequence shown here is derived from an EMBL/GenBank/DDBJ whole genome shotgun (WGS) entry which is preliminary data.</text>
</comment>
<reference evidence="7 8" key="1">
    <citation type="submission" date="2014-03" db="EMBL/GenBank/DDBJ databases">
        <title>Genome sequence of Bordetella hinzii.</title>
        <authorList>
            <person name="Register K."/>
            <person name="Harvill E."/>
            <person name="Goodfield L.L."/>
            <person name="Ivanov Y.V."/>
            <person name="Meyer J.A."/>
            <person name="Muse S.J."/>
            <person name="Jacobs N."/>
            <person name="Bendor L."/>
            <person name="Smallridge W.E."/>
            <person name="Brinkac L.M."/>
            <person name="Sanka R."/>
            <person name="Kim M."/>
            <person name="Losada L."/>
        </authorList>
    </citation>
    <scope>NUCLEOTIDE SEQUENCE [LARGE SCALE GENOMIC DNA]</scope>
    <source>
        <strain evidence="7 8">OH87 BAL007II</strain>
    </source>
</reference>
<keyword evidence="3 4" id="KW-0342">GTP-binding</keyword>
<keyword evidence="8" id="KW-1185">Reference proteome</keyword>
<feature type="binding site" evidence="4">
    <location>
        <begin position="140"/>
        <end position="143"/>
    </location>
    <ligand>
        <name>GTP</name>
        <dbReference type="ChEBI" id="CHEBI:37565"/>
    </ligand>
</feature>
<dbReference type="Proteomes" id="UP000025748">
    <property type="component" value="Unassembled WGS sequence"/>
</dbReference>
<protein>
    <submittedName>
        <fullName evidence="7">P-loop ATP-binding domain protein, PF03668 family</fullName>
    </submittedName>
</protein>
<evidence type="ECO:0000256" key="4">
    <source>
        <dbReference type="HAMAP-Rule" id="MF_00636"/>
    </source>
</evidence>
<evidence type="ECO:0000256" key="2">
    <source>
        <dbReference type="ARBA" id="ARBA00022840"/>
    </source>
</evidence>
<evidence type="ECO:0000259" key="6">
    <source>
        <dbReference type="Pfam" id="PF22740"/>
    </source>
</evidence>
<keyword evidence="1 4" id="KW-0547">Nucleotide-binding</keyword>
<dbReference type="PANTHER" id="PTHR30448:SF0">
    <property type="entry name" value="RNASE ADAPTER PROTEIN RAPZ"/>
    <property type="match status" value="1"/>
</dbReference>
<evidence type="ECO:0000313" key="8">
    <source>
        <dbReference type="Proteomes" id="UP000025748"/>
    </source>
</evidence>
<evidence type="ECO:0000256" key="1">
    <source>
        <dbReference type="ARBA" id="ARBA00022741"/>
    </source>
</evidence>
<dbReference type="EMBL" id="JHEM01000022">
    <property type="protein sequence ID" value="KCB22974.1"/>
    <property type="molecule type" value="Genomic_DNA"/>
</dbReference>
<proteinExistence type="inferred from homology"/>
<gene>
    <name evidence="7" type="ORF">L544_4265</name>
</gene>
<feature type="domain" description="RapZ-like N-terminal" evidence="5">
    <location>
        <begin position="85"/>
        <end position="244"/>
    </location>
</feature>
<evidence type="ECO:0000259" key="5">
    <source>
        <dbReference type="Pfam" id="PF03668"/>
    </source>
</evidence>
<name>A0ABR4QYS7_9BORD</name>
<evidence type="ECO:0000256" key="3">
    <source>
        <dbReference type="ARBA" id="ARBA00023134"/>
    </source>
</evidence>
<feature type="domain" description="RapZ C-terminal" evidence="6">
    <location>
        <begin position="249"/>
        <end position="365"/>
    </location>
</feature>